<dbReference type="InterPro" id="IPR037272">
    <property type="entry name" value="SNS_sf"/>
</dbReference>
<evidence type="ECO:0000256" key="6">
    <source>
        <dbReference type="PIRSR" id="PIRSR600175-1"/>
    </source>
</evidence>
<evidence type="ECO:0000256" key="4">
    <source>
        <dbReference type="ARBA" id="ARBA00022989"/>
    </source>
</evidence>
<keyword evidence="6" id="KW-0479">Metal-binding</keyword>
<keyword evidence="3 7" id="KW-0812">Transmembrane</keyword>
<dbReference type="GO" id="GO:0005886">
    <property type="term" value="C:plasma membrane"/>
    <property type="evidence" value="ECO:0007669"/>
    <property type="project" value="TreeGrafter"/>
</dbReference>
<evidence type="ECO:0000256" key="2">
    <source>
        <dbReference type="ARBA" id="ARBA00022448"/>
    </source>
</evidence>
<dbReference type="Pfam" id="PF09786">
    <property type="entry name" value="CytochromB561_N"/>
    <property type="match status" value="1"/>
</dbReference>
<feature type="binding site" evidence="6">
    <location>
        <position position="747"/>
    </location>
    <ligand>
        <name>Na(+)</name>
        <dbReference type="ChEBI" id="CHEBI:29101"/>
        <label>1</label>
    </ligand>
</feature>
<dbReference type="GO" id="GO:0046872">
    <property type="term" value="F:metal ion binding"/>
    <property type="evidence" value="ECO:0007669"/>
    <property type="project" value="UniProtKB-KW"/>
</dbReference>
<name>A0A1I8I5U5_9PLAT</name>
<keyword evidence="10" id="KW-1185">Reference proteome</keyword>
<dbReference type="InterPro" id="IPR000175">
    <property type="entry name" value="Na/ntran_symport"/>
</dbReference>
<sequence>MNSCVNIWQSPFLKYFTSQQHHRWFRSRAASSVIVNILAVLLIASERYWQTILWMLPSLAKYAAYHSQICLAIIVLLAWNVLNFSIRYLHCCYKLSGKFVVATEEEKLDLSRSFRGTAASSLVTVRRLASPSSPQKSPSTPPSLLLPSSSPSSPLLKSVYLPSATPAPARLQQSHRQLSSGGSGSGGKQTQMSKHHQDYRLGCAAGLLNNNRHQQQLPAAAAANRSFGGVSSSGSGDLSAYFSPPRNLSALSASLLLGGNSGPSAHHPGSPLQHPAAGQSPHLDDYSYLSRLRYQLGTPSPSNRRSSSSTGLTRNSTAPNLSPYPAESILSLMSPPTDAEPSQQQQQQVAQQQQRHWNRLSPEHTIRLLGIDRELDCTPRGLDKWLQGIRAWLHGTLIEPLSRDIERVNARLREAGASSEMLIGQASLSQLQAVINNVSANAATAAPWTRALTPLMPYLQACDDQGYLVRRLAELASLPCLGAYRWDSGSPDRWVSERHPPDARLLMSLLSAYLDRCLPPLPGNRQPFSSVFLASTSLAASGSSASVASSTPDRQQADSQLAATAGPSAGPSGSVGKTDIDSKFSTAASAGVELRIFPASRQPPHYQLLLSNQPTEQKQQLTLLDIASGSRNFFYSVLFFFYYYYSRRGGRLRQVSLGESGLNLDWIFSGRGGAAAGLDIEDLLLSSSLERDGVGSAASGKLRGTLLGSNQLANDGHVDDENQERGNWSGRLDFFLSCLGYAVGLGNVWRFPYLCYKNGGGAFFIPYCIFLFLCGMPVFCMELAIGQFSSSGPLTCWECAPLFRGIGVGMVLVSSLAAIYYNIIISWSLWYLFASFSNPLPWAECGSWSTPPGGCIR</sequence>
<comment type="similarity">
    <text evidence="7">Belongs to the sodium:neurotransmitter symporter (SNF) (TC 2.A.22) family.</text>
</comment>
<dbReference type="GO" id="GO:0015375">
    <property type="term" value="F:glycine:sodium symporter activity"/>
    <property type="evidence" value="ECO:0007669"/>
    <property type="project" value="TreeGrafter"/>
</dbReference>
<evidence type="ECO:0000256" key="8">
    <source>
        <dbReference type="SAM" id="MobiDB-lite"/>
    </source>
</evidence>
<feature type="transmembrane region" description="Helical" evidence="9">
    <location>
        <begin position="29"/>
        <end position="49"/>
    </location>
</feature>
<protein>
    <recommendedName>
        <fullName evidence="7">Transporter</fullName>
    </recommendedName>
</protein>
<feature type="compositionally biased region" description="Polar residues" evidence="8">
    <location>
        <begin position="551"/>
        <end position="561"/>
    </location>
</feature>
<dbReference type="PANTHER" id="PTHR11616">
    <property type="entry name" value="SODIUM/CHLORIDE DEPENDENT TRANSPORTER"/>
    <property type="match status" value="1"/>
</dbReference>
<evidence type="ECO:0000313" key="11">
    <source>
        <dbReference type="WBParaSite" id="maker-uti_cns_0009964-snap-gene-0.1-mRNA-1"/>
    </source>
</evidence>
<dbReference type="PROSITE" id="PS00610">
    <property type="entry name" value="NA_NEUROTRAN_SYMP_1"/>
    <property type="match status" value="1"/>
</dbReference>
<feature type="transmembrane region" description="Helical" evidence="9">
    <location>
        <begin position="806"/>
        <end position="833"/>
    </location>
</feature>
<evidence type="ECO:0000313" key="10">
    <source>
        <dbReference type="Proteomes" id="UP000095280"/>
    </source>
</evidence>
<feature type="region of interest" description="Disordered" evidence="8">
    <location>
        <begin position="260"/>
        <end position="283"/>
    </location>
</feature>
<reference evidence="11" key="1">
    <citation type="submission" date="2016-11" db="UniProtKB">
        <authorList>
            <consortium name="WormBaseParasite"/>
        </authorList>
    </citation>
    <scope>IDENTIFICATION</scope>
</reference>
<feature type="region of interest" description="Disordered" evidence="8">
    <location>
        <begin position="128"/>
        <end position="150"/>
    </location>
</feature>
<accession>A0A1I8I5U5</accession>
<dbReference type="AlphaFoldDB" id="A0A1I8I5U5"/>
<comment type="subcellular location">
    <subcellularLocation>
        <location evidence="1">Membrane</location>
        <topology evidence="1">Multi-pass membrane protein</topology>
    </subcellularLocation>
</comment>
<feature type="transmembrane region" description="Helical" evidence="9">
    <location>
        <begin position="69"/>
        <end position="89"/>
    </location>
</feature>
<dbReference type="PANTHER" id="PTHR11616:SF240">
    <property type="entry name" value="BLOATED TUBULES, ISOFORM B-RELATED"/>
    <property type="match status" value="1"/>
</dbReference>
<dbReference type="PROSITE" id="PS00754">
    <property type="entry name" value="NA_NEUROTRAN_SYMP_2"/>
    <property type="match status" value="1"/>
</dbReference>
<keyword evidence="7" id="KW-0769">Symport</keyword>
<feature type="compositionally biased region" description="Low complexity" evidence="8">
    <location>
        <begin position="297"/>
        <end position="317"/>
    </location>
</feature>
<feature type="transmembrane region" description="Helical" evidence="9">
    <location>
        <begin position="734"/>
        <end position="752"/>
    </location>
</feature>
<evidence type="ECO:0000256" key="5">
    <source>
        <dbReference type="ARBA" id="ARBA00023136"/>
    </source>
</evidence>
<feature type="compositionally biased region" description="Low complexity" evidence="8">
    <location>
        <begin position="130"/>
        <end position="150"/>
    </location>
</feature>
<feature type="transmembrane region" description="Helical" evidence="9">
    <location>
        <begin position="764"/>
        <end position="785"/>
    </location>
</feature>
<proteinExistence type="inferred from homology"/>
<organism evidence="10 11">
    <name type="scientific">Macrostomum lignano</name>
    <dbReference type="NCBI Taxonomy" id="282301"/>
    <lineage>
        <taxon>Eukaryota</taxon>
        <taxon>Metazoa</taxon>
        <taxon>Spiralia</taxon>
        <taxon>Lophotrochozoa</taxon>
        <taxon>Platyhelminthes</taxon>
        <taxon>Rhabditophora</taxon>
        <taxon>Macrostomorpha</taxon>
        <taxon>Macrostomida</taxon>
        <taxon>Macrostomidae</taxon>
        <taxon>Macrostomum</taxon>
    </lineage>
</organism>
<keyword evidence="5 9" id="KW-0472">Membrane</keyword>
<feature type="compositionally biased region" description="Low complexity" evidence="8">
    <location>
        <begin position="343"/>
        <end position="354"/>
    </location>
</feature>
<evidence type="ECO:0000256" key="7">
    <source>
        <dbReference type="RuleBase" id="RU003732"/>
    </source>
</evidence>
<feature type="region of interest" description="Disordered" evidence="8">
    <location>
        <begin position="295"/>
        <end position="358"/>
    </location>
</feature>
<feature type="binding site" evidence="6">
    <location>
        <position position="742"/>
    </location>
    <ligand>
        <name>Na(+)</name>
        <dbReference type="ChEBI" id="CHEBI:29101"/>
        <label>1</label>
    </ligand>
</feature>
<feature type="binding site" evidence="6">
    <location>
        <position position="743"/>
    </location>
    <ligand>
        <name>Na(+)</name>
        <dbReference type="ChEBI" id="CHEBI:29101"/>
        <label>1</label>
    </ligand>
</feature>
<evidence type="ECO:0000256" key="1">
    <source>
        <dbReference type="ARBA" id="ARBA00004141"/>
    </source>
</evidence>
<dbReference type="PRINTS" id="PR00176">
    <property type="entry name" value="NANEUSMPORT"/>
</dbReference>
<keyword evidence="2 7" id="KW-0813">Transport</keyword>
<feature type="binding site" evidence="6">
    <location>
        <position position="740"/>
    </location>
    <ligand>
        <name>Na(+)</name>
        <dbReference type="ChEBI" id="CHEBI:29101"/>
        <label>1</label>
    </ligand>
</feature>
<dbReference type="Pfam" id="PF00209">
    <property type="entry name" value="SNF"/>
    <property type="match status" value="1"/>
</dbReference>
<dbReference type="WBParaSite" id="maker-uti_cns_0009964-snap-gene-0.1-mRNA-1">
    <property type="protein sequence ID" value="maker-uti_cns_0009964-snap-gene-0.1-mRNA-1"/>
    <property type="gene ID" value="maker-uti_cns_0009964-snap-gene-0.1"/>
</dbReference>
<feature type="region of interest" description="Disordered" evidence="8">
    <location>
        <begin position="544"/>
        <end position="577"/>
    </location>
</feature>
<evidence type="ECO:0000256" key="9">
    <source>
        <dbReference type="SAM" id="Phobius"/>
    </source>
</evidence>
<feature type="region of interest" description="Disordered" evidence="8">
    <location>
        <begin position="167"/>
        <end position="195"/>
    </location>
</feature>
<evidence type="ECO:0000256" key="3">
    <source>
        <dbReference type="ARBA" id="ARBA00022692"/>
    </source>
</evidence>
<feature type="compositionally biased region" description="Low complexity" evidence="8">
    <location>
        <begin position="562"/>
        <end position="576"/>
    </location>
</feature>
<dbReference type="InterPro" id="IPR019176">
    <property type="entry name" value="Cytochrome_B561-rel"/>
</dbReference>
<dbReference type="Proteomes" id="UP000095280">
    <property type="component" value="Unplaced"/>
</dbReference>
<dbReference type="SUPFAM" id="SSF161070">
    <property type="entry name" value="SNF-like"/>
    <property type="match status" value="1"/>
</dbReference>
<dbReference type="PROSITE" id="PS50267">
    <property type="entry name" value="NA_NEUROTRAN_SYMP_3"/>
    <property type="match status" value="1"/>
</dbReference>
<keyword evidence="4 9" id="KW-1133">Transmembrane helix</keyword>
<keyword evidence="6" id="KW-0915">Sodium</keyword>